<name>A0A9D2DS32_9FIRM</name>
<evidence type="ECO:0000256" key="3">
    <source>
        <dbReference type="ARBA" id="ARBA00023125"/>
    </source>
</evidence>
<dbReference type="EMBL" id="DXBU01000070">
    <property type="protein sequence ID" value="HIZ22167.1"/>
    <property type="molecule type" value="Genomic_DNA"/>
</dbReference>
<reference evidence="6" key="2">
    <citation type="submission" date="2021-04" db="EMBL/GenBank/DDBJ databases">
        <authorList>
            <person name="Gilroy R."/>
        </authorList>
    </citation>
    <scope>NUCLEOTIDE SEQUENCE</scope>
    <source>
        <strain evidence="6">14324</strain>
    </source>
</reference>
<dbReference type="PROSITE" id="PS50932">
    <property type="entry name" value="HTH_LACI_2"/>
    <property type="match status" value="1"/>
</dbReference>
<keyword evidence="4" id="KW-0804">Transcription</keyword>
<evidence type="ECO:0000256" key="4">
    <source>
        <dbReference type="ARBA" id="ARBA00023163"/>
    </source>
</evidence>
<proteinExistence type="predicted"/>
<comment type="caution">
    <text evidence="6">The sequence shown here is derived from an EMBL/GenBank/DDBJ whole genome shotgun (WGS) entry which is preliminary data.</text>
</comment>
<accession>A0A9D2DS32</accession>
<organism evidence="6 7">
    <name type="scientific">Candidatus Blautia faecigallinarum</name>
    <dbReference type="NCBI Taxonomy" id="2838488"/>
    <lineage>
        <taxon>Bacteria</taxon>
        <taxon>Bacillati</taxon>
        <taxon>Bacillota</taxon>
        <taxon>Clostridia</taxon>
        <taxon>Lachnospirales</taxon>
        <taxon>Lachnospiraceae</taxon>
        <taxon>Blautia</taxon>
    </lineage>
</organism>
<dbReference type="InterPro" id="IPR000843">
    <property type="entry name" value="HTH_LacI"/>
</dbReference>
<gene>
    <name evidence="6" type="ORF">IAA21_05135</name>
</gene>
<dbReference type="Proteomes" id="UP000824041">
    <property type="component" value="Unassembled WGS sequence"/>
</dbReference>
<dbReference type="CDD" id="cd01392">
    <property type="entry name" value="HTH_LacI"/>
    <property type="match status" value="1"/>
</dbReference>
<protein>
    <submittedName>
        <fullName evidence="6">LacI family transcriptional regulator</fullName>
    </submittedName>
</protein>
<keyword evidence="1" id="KW-0678">Repressor</keyword>
<reference evidence="6" key="1">
    <citation type="journal article" date="2021" name="PeerJ">
        <title>Extensive microbial diversity within the chicken gut microbiome revealed by metagenomics and culture.</title>
        <authorList>
            <person name="Gilroy R."/>
            <person name="Ravi A."/>
            <person name="Getino M."/>
            <person name="Pursley I."/>
            <person name="Horton D.L."/>
            <person name="Alikhan N.F."/>
            <person name="Baker D."/>
            <person name="Gharbi K."/>
            <person name="Hall N."/>
            <person name="Watson M."/>
            <person name="Adriaenssens E.M."/>
            <person name="Foster-Nyarko E."/>
            <person name="Jarju S."/>
            <person name="Secka A."/>
            <person name="Antonio M."/>
            <person name="Oren A."/>
            <person name="Chaudhuri R.R."/>
            <person name="La Ragione R."/>
            <person name="Hildebrand F."/>
            <person name="Pallen M.J."/>
        </authorList>
    </citation>
    <scope>NUCLEOTIDE SEQUENCE</scope>
    <source>
        <strain evidence="6">14324</strain>
    </source>
</reference>
<dbReference type="Pfam" id="PF13377">
    <property type="entry name" value="Peripla_BP_3"/>
    <property type="match status" value="1"/>
</dbReference>
<dbReference type="SUPFAM" id="SSF53822">
    <property type="entry name" value="Periplasmic binding protein-like I"/>
    <property type="match status" value="1"/>
</dbReference>
<dbReference type="InterPro" id="IPR010982">
    <property type="entry name" value="Lambda_DNA-bd_dom_sf"/>
</dbReference>
<dbReference type="Gene3D" id="1.10.260.40">
    <property type="entry name" value="lambda repressor-like DNA-binding domains"/>
    <property type="match status" value="1"/>
</dbReference>
<evidence type="ECO:0000256" key="2">
    <source>
        <dbReference type="ARBA" id="ARBA00023015"/>
    </source>
</evidence>
<dbReference type="AlphaFoldDB" id="A0A9D2DS32"/>
<dbReference type="CDD" id="cd06267">
    <property type="entry name" value="PBP1_LacI_sugar_binding-like"/>
    <property type="match status" value="1"/>
</dbReference>
<dbReference type="SMART" id="SM00354">
    <property type="entry name" value="HTH_LACI"/>
    <property type="match status" value="1"/>
</dbReference>
<sequence>MSATIKDIARETGLSLSTISKYLNNKSIQEQNKLLIEEAIRKLDYRPNRIAQSLRSERTMTVAVLLPDLGNYFWGDLVYSIASSFAELDYIVIECAYNYDSTAEREMLNYLAAKKVDGVILLPVNEEDTMYTSLQEMKIPVVLLDQYPAFIERHPVDVVQSDNENGGKKLAEYLISKGHRRIGIISPAEYSSTISDRIEGFREGCRNTEEIDLRCSAPVRFIVKDEVVMDRAKDFFREMMSVDDPPTAIFCTNYITAMGVFVEAANMGIPIPGGVSVICYDDDPIFRSMASPITCAAQELKRMGETASKILVKRMNGDWSDFPAVRTVGVSFHERESVRNLNADPAK</sequence>
<evidence type="ECO:0000313" key="7">
    <source>
        <dbReference type="Proteomes" id="UP000824041"/>
    </source>
</evidence>
<dbReference type="PANTHER" id="PTHR30146">
    <property type="entry name" value="LACI-RELATED TRANSCRIPTIONAL REPRESSOR"/>
    <property type="match status" value="1"/>
</dbReference>
<keyword evidence="2" id="KW-0805">Transcription regulation</keyword>
<dbReference type="InterPro" id="IPR028082">
    <property type="entry name" value="Peripla_BP_I"/>
</dbReference>
<evidence type="ECO:0000259" key="5">
    <source>
        <dbReference type="PROSITE" id="PS50932"/>
    </source>
</evidence>
<dbReference type="SUPFAM" id="SSF47413">
    <property type="entry name" value="lambda repressor-like DNA-binding domains"/>
    <property type="match status" value="1"/>
</dbReference>
<keyword evidence="3" id="KW-0238">DNA-binding</keyword>
<evidence type="ECO:0000313" key="6">
    <source>
        <dbReference type="EMBL" id="HIZ22167.1"/>
    </source>
</evidence>
<dbReference type="PANTHER" id="PTHR30146:SF148">
    <property type="entry name" value="HTH-TYPE TRANSCRIPTIONAL REPRESSOR PURR-RELATED"/>
    <property type="match status" value="1"/>
</dbReference>
<dbReference type="GO" id="GO:0000976">
    <property type="term" value="F:transcription cis-regulatory region binding"/>
    <property type="evidence" value="ECO:0007669"/>
    <property type="project" value="TreeGrafter"/>
</dbReference>
<dbReference type="Gene3D" id="3.40.50.2300">
    <property type="match status" value="2"/>
</dbReference>
<dbReference type="Pfam" id="PF00356">
    <property type="entry name" value="LacI"/>
    <property type="match status" value="1"/>
</dbReference>
<feature type="domain" description="HTH lacI-type" evidence="5">
    <location>
        <begin position="3"/>
        <end position="56"/>
    </location>
</feature>
<dbReference type="InterPro" id="IPR046335">
    <property type="entry name" value="LacI/GalR-like_sensor"/>
</dbReference>
<dbReference type="GO" id="GO:0003700">
    <property type="term" value="F:DNA-binding transcription factor activity"/>
    <property type="evidence" value="ECO:0007669"/>
    <property type="project" value="TreeGrafter"/>
</dbReference>
<evidence type="ECO:0000256" key="1">
    <source>
        <dbReference type="ARBA" id="ARBA00022491"/>
    </source>
</evidence>